<evidence type="ECO:0000313" key="2">
    <source>
        <dbReference type="Proteomes" id="UP001082899"/>
    </source>
</evidence>
<dbReference type="Proteomes" id="UP001082899">
    <property type="component" value="Unassembled WGS sequence"/>
</dbReference>
<proteinExistence type="predicted"/>
<organism evidence="1 2">
    <name type="scientific">Robbsia betulipollinis</name>
    <dbReference type="NCBI Taxonomy" id="2981849"/>
    <lineage>
        <taxon>Bacteria</taxon>
        <taxon>Pseudomonadati</taxon>
        <taxon>Pseudomonadota</taxon>
        <taxon>Betaproteobacteria</taxon>
        <taxon>Burkholderiales</taxon>
        <taxon>Burkholderiaceae</taxon>
        <taxon>Robbsia</taxon>
    </lineage>
</organism>
<dbReference type="Gene3D" id="3.30.870.10">
    <property type="entry name" value="Endonuclease Chain A"/>
    <property type="match status" value="1"/>
</dbReference>
<evidence type="ECO:0000313" key="1">
    <source>
        <dbReference type="EMBL" id="MCY0389954.1"/>
    </source>
</evidence>
<dbReference type="RefSeq" id="WP_267849917.1">
    <property type="nucleotide sequence ID" value="NZ_JAPMXC010000019.1"/>
</dbReference>
<accession>A0ABT3ZTQ3</accession>
<name>A0ABT3ZTQ3_9BURK</name>
<reference evidence="1" key="1">
    <citation type="submission" date="2022-11" db="EMBL/GenBank/DDBJ databases">
        <title>Robbsia betulipollinis sp. nov., isolated from pollen of birch (Betula pendula).</title>
        <authorList>
            <person name="Shi H."/>
            <person name="Ambika Manirajan B."/>
            <person name="Ratering S."/>
            <person name="Geissler-Plaum R."/>
            <person name="Schnell S."/>
        </authorList>
    </citation>
    <scope>NUCLEOTIDE SEQUENCE</scope>
    <source>
        <strain evidence="1">Bb-Pol-6</strain>
    </source>
</reference>
<protein>
    <recommendedName>
        <fullName evidence="3">Phospholipase D-like domain-containing protein</fullName>
    </recommendedName>
</protein>
<evidence type="ECO:0008006" key="3">
    <source>
        <dbReference type="Google" id="ProtNLM"/>
    </source>
</evidence>
<comment type="caution">
    <text evidence="1">The sequence shown here is derived from an EMBL/GenBank/DDBJ whole genome shotgun (WGS) entry which is preliminary data.</text>
</comment>
<gene>
    <name evidence="1" type="ORF">OVY01_22715</name>
</gene>
<keyword evidence="2" id="KW-1185">Reference proteome</keyword>
<dbReference type="EMBL" id="JAPMXC010000019">
    <property type="protein sequence ID" value="MCY0389954.1"/>
    <property type="molecule type" value="Genomic_DNA"/>
</dbReference>
<sequence>MNVLYDSGDVHTAIKQVLTKIGKNDERRVVIVAYVGSGACDFLPSPEGLTIVCDLKPGATSDVALEKLRKRGAQLFHVPKLHMKIYWSSINGCVITSANASGNALARGGSKEAGVFLDAGQVDIDRIIASIKPKPILKVDLLKLQRENDMLTAKGVKGSGNSKTESTTFDEWRTSLAPKPWKIGWWTEDGEVSQAATDEAKLRYGVREASDFLPFWDKQYQAHDWILCFDTRLEPLNPIWMYVDFVVTTDKDDPAFSIDYPHQAVQVHSPKRYSLPPFDIEGERFRVALTAAYNDFGDDGLEQLAAQKSLVPPTGFIELLEQHWDAWECRPA</sequence>